<evidence type="ECO:0000256" key="16">
    <source>
        <dbReference type="SAM" id="MobiDB-lite"/>
    </source>
</evidence>
<dbReference type="GO" id="GO:0007160">
    <property type="term" value="P:cell-matrix adhesion"/>
    <property type="evidence" value="ECO:0007669"/>
    <property type="project" value="TreeGrafter"/>
</dbReference>
<evidence type="ECO:0000256" key="7">
    <source>
        <dbReference type="ARBA" id="ARBA00022974"/>
    </source>
</evidence>
<reference evidence="19" key="2">
    <citation type="submission" date="2025-08" db="UniProtKB">
        <authorList>
            <consortium name="Ensembl"/>
        </authorList>
    </citation>
    <scope>IDENTIFICATION</scope>
</reference>
<dbReference type="GO" id="GO:0009888">
    <property type="term" value="P:tissue development"/>
    <property type="evidence" value="ECO:0007669"/>
    <property type="project" value="UniProtKB-ARBA"/>
</dbReference>
<dbReference type="GO" id="GO:0005614">
    <property type="term" value="C:interstitial matrix"/>
    <property type="evidence" value="ECO:0007669"/>
    <property type="project" value="UniProtKB-ARBA"/>
</dbReference>
<dbReference type="SUPFAM" id="SSF49265">
    <property type="entry name" value="Fibronectin type III"/>
    <property type="match status" value="8"/>
</dbReference>
<dbReference type="Pfam" id="PF00041">
    <property type="entry name" value="fn3"/>
    <property type="match status" value="7"/>
</dbReference>
<dbReference type="Pfam" id="PF01391">
    <property type="entry name" value="Collagen"/>
    <property type="match status" value="1"/>
</dbReference>
<keyword evidence="10" id="KW-0325">Glycoprotein</keyword>
<evidence type="ECO:0000256" key="6">
    <source>
        <dbReference type="ARBA" id="ARBA00022889"/>
    </source>
</evidence>
<dbReference type="FunFam" id="2.60.40.10:FF:000234">
    <property type="entry name" value="Collagen, type XII, alpha 1"/>
    <property type="match status" value="2"/>
</dbReference>
<evidence type="ECO:0000259" key="17">
    <source>
        <dbReference type="PROSITE" id="PS50234"/>
    </source>
</evidence>
<dbReference type="InterPro" id="IPR036116">
    <property type="entry name" value="FN3_sf"/>
</dbReference>
<keyword evidence="5" id="KW-0677">Repeat</keyword>
<feature type="domain" description="Fibronectin type-III" evidence="18">
    <location>
        <begin position="719"/>
        <end position="809"/>
    </location>
</feature>
<dbReference type="FunFam" id="3.40.50.410:FF:000001">
    <property type="entry name" value="Collagen, type XII, alpha 1"/>
    <property type="match status" value="2"/>
</dbReference>
<accession>A0A671YC72</accession>
<reference evidence="19" key="3">
    <citation type="submission" date="2025-09" db="UniProtKB">
        <authorList>
            <consortium name="Ensembl"/>
        </authorList>
    </citation>
    <scope>IDENTIFICATION</scope>
</reference>
<feature type="compositionally biased region" description="Low complexity" evidence="16">
    <location>
        <begin position="1713"/>
        <end position="1740"/>
    </location>
</feature>
<dbReference type="Ensembl" id="ENSSAUT00010062908.1">
    <property type="protein sequence ID" value="ENSSAUP00010059978.1"/>
    <property type="gene ID" value="ENSSAUG00010021911.1"/>
</dbReference>
<reference evidence="19" key="1">
    <citation type="submission" date="2021-04" db="EMBL/GenBank/DDBJ databases">
        <authorList>
            <consortium name="Wellcome Sanger Institute Data Sharing"/>
        </authorList>
    </citation>
    <scope>NUCLEOTIDE SEQUENCE [LARGE SCALE GENOMIC DNA]</scope>
</reference>
<dbReference type="SUPFAM" id="SSF49899">
    <property type="entry name" value="Concanavalin A-like lectins/glucanases"/>
    <property type="match status" value="1"/>
</dbReference>
<feature type="domain" description="Fibronectin type-III" evidence="18">
    <location>
        <begin position="901"/>
        <end position="989"/>
    </location>
</feature>
<evidence type="ECO:0000256" key="3">
    <source>
        <dbReference type="ARBA" id="ARBA00022530"/>
    </source>
</evidence>
<keyword evidence="2" id="KW-0964">Secreted</keyword>
<keyword evidence="9" id="KW-1015">Disulfide bond</keyword>
<dbReference type="InterPro" id="IPR050991">
    <property type="entry name" value="ECM_Regulatory_Proteins"/>
</dbReference>
<feature type="domain" description="VWFA" evidence="17">
    <location>
        <begin position="14"/>
        <end position="186"/>
    </location>
</feature>
<name>A0A671YC72_SPAAU</name>
<dbReference type="InterPro" id="IPR003961">
    <property type="entry name" value="FN3_dom"/>
</dbReference>
<evidence type="ECO:0000256" key="9">
    <source>
        <dbReference type="ARBA" id="ARBA00023157"/>
    </source>
</evidence>
<dbReference type="InterPro" id="IPR048287">
    <property type="entry name" value="TSPN-like_N"/>
</dbReference>
<dbReference type="FunFam" id="2.60.40.10:FF:000018">
    <property type="entry name" value="collagen alpha-1(XII) chain isoform X1"/>
    <property type="match status" value="1"/>
</dbReference>
<dbReference type="Proteomes" id="UP000472265">
    <property type="component" value="Chromosome 16"/>
</dbReference>
<feature type="domain" description="Fibronectin type-III" evidence="18">
    <location>
        <begin position="437"/>
        <end position="531"/>
    </location>
</feature>
<dbReference type="InterPro" id="IPR002035">
    <property type="entry name" value="VWF_A"/>
</dbReference>
<dbReference type="GO" id="GO:0007044">
    <property type="term" value="P:cell-substrate junction assembly"/>
    <property type="evidence" value="ECO:0007669"/>
    <property type="project" value="TreeGrafter"/>
</dbReference>
<evidence type="ECO:0000256" key="1">
    <source>
        <dbReference type="ARBA" id="ARBA00004498"/>
    </source>
</evidence>
<keyword evidence="6" id="KW-0130">Cell adhesion</keyword>
<dbReference type="InterPro" id="IPR013320">
    <property type="entry name" value="ConA-like_dom_sf"/>
</dbReference>
<evidence type="ECO:0000256" key="12">
    <source>
        <dbReference type="ARBA" id="ARBA00049648"/>
    </source>
</evidence>
<evidence type="ECO:0000256" key="5">
    <source>
        <dbReference type="ARBA" id="ARBA00022737"/>
    </source>
</evidence>
<dbReference type="GO" id="GO:0007399">
    <property type="term" value="P:nervous system development"/>
    <property type="evidence" value="ECO:0007669"/>
    <property type="project" value="TreeGrafter"/>
</dbReference>
<feature type="compositionally biased region" description="Low complexity" evidence="16">
    <location>
        <begin position="1538"/>
        <end position="1549"/>
    </location>
</feature>
<dbReference type="Gene3D" id="3.40.50.410">
    <property type="entry name" value="von Willebrand factor, type A domain"/>
    <property type="match status" value="2"/>
</dbReference>
<sequence length="1772" mass="192986">MEQMKEILTKAQADIVLLVDGSWSIGRLNFKTIRAFIARMVGVFDIGPERVQIGLAQYSGDPKTEWHLDAHRTRESLLEAVANLPYKGGNTLTGLALNYLLQNNFKENVGMRPKSRKIGVLITDGKSQDDVIVNSQNLRDQGIELYAIGVKNADENELRSIATDPDSIHMYNVADFSFLLDIVDNLTENLCNSVKGTDGAPDPPTNLITSEVTHRSFRATWTAPDGPVEKYRVEYMTLSGRPQQVFVDGTETSTVLQGLNPLTEYMVKVYSVVGEESSEPLEGSETTLPLSAVRRMDIYDEQITTMRVRWEQAEGATGYMLLYSAINATQPTLEQEVRDILGKTLRKQSLVKLLPNTAYTLSLFALHGESASEPLTKQGVTQPMPPAGELRVRDVTHSTMRLIWDAAPGLVRKYLITYKPEEGEAKEVIHVSYVVPAPKNLRFSEVTQTSFRATWEHGAPDVALYRIGWTKKGENNFQYSILNNDETTHVLENLEVDTPYDVSVTAIYPDESESEDLLGTERTCKILTPVALWRSPNAPPTDLVVFNETITSMNARWNPAPGRVQNYRITYVPTAGGRSQTTQVGGKKTTVLLPKLTPDTEYSISVVAVYARGVSQDLNGVGKTKPLGGVRNLQVTDPTTSTLNVQWEPAEGNVRQYRIFYVPAAGGEEEMVQVSGSTFNTVLKNLQSDTVYTVTVMPVYSVGEGQRMSENGKTLERSPVRNIQVFNPTTNTLNVRWEAATGEVQQYRVVYSPVTGARPSESVLVPGTTTTALLQQLVPNTDYNVGVVALYSDGEGPAISDAGKTLPRSGPRNMRVYDPTTSTLSVSWEHAEGPVMQYRITYAQTTGDPIEEYTTVPGNINNVVLQNLDPDTPYNIKVTAIYPDGPGGELEGDGRTVGMLGPRNLRVSDEWYTRFRVSWDPAPSRVNGYKLIYQPEGSDEPTEVLVGDVTSHQLHNLKPGTTYDLQVLAMYNTGVSAPLDGQGTTLYLNVTDLNTYNVGYDKFCIRWAPHRAATSYRLKSGAQEITVRGSESNYCFDGLTPDTLYNATVFAQTPNLEGPGVSVKERTLVKPTEVPTEPPTPPAPATVPPALDVCKGAKADLVFLIDGSWSIGDESFNKVIQFVRSMTGAFEVISPKGMQVSFVQFSDDAKTEFKLNTYHDKGIVISALQTVRYRGGNTKTGVAMKHVYEKVFTSDSGMRRNVPKVLVVVTDGRSQDDVKKSAEKLQHSGYSVFVVGVADVDMTELRLIGSKPSERHVFVVDDYDAFAKIQDNLITFICETATSTCPLIYINGFTTPGFRMLEAFNITDRTFAGMNGVSMEPGSFNSYIAYRLHKDSFINQPTKEIHPDGLPPSYTIILLFRLLPDTPSEPFDIWQIADKNNNPEVGVTVNPSSKTITFYNKDTRGEIQRATFNEEQVKRVFHGSFHKLHITISPEKVKLNVDCQEVAEKPIKEANNITLDGYEVLGKMVKSGGGRRQSATFQLQMFDIICSLSWISRDRCCDLPSTRDEAKCPSLPHSCTCTQDSIGPQGPPGPSGPMGPRGDPGLPGSMGPPGPQGPNGLSLPGEPGSPGNPGVPGITGKPGKPGDTGSPGAVGLKGEKGERGDFASQNMMRSIARQVCEQLVNNQMSRIDMMLNQIPSGYRSNSPGPPGPPGPPGNQGSRGEPGQPGRTGFPGTPGQPGNQGERGLPGEKGERGSPGNGIRGQRGPSGPQGESRTGPPGPSGSAGSRGPPGRQGTPGVRGPPGPPGYCDSSQCVGIPYNGQGYQGTLNIV</sequence>
<comment type="subunit">
    <text evidence="14">Trimer of identical chains each containing 190 kDa of non-triple-helical sequences.</text>
</comment>
<dbReference type="GO" id="GO:0043394">
    <property type="term" value="F:proteoglycan binding"/>
    <property type="evidence" value="ECO:0007669"/>
    <property type="project" value="TreeGrafter"/>
</dbReference>
<evidence type="ECO:0000259" key="18">
    <source>
        <dbReference type="PROSITE" id="PS50853"/>
    </source>
</evidence>
<evidence type="ECO:0000256" key="4">
    <source>
        <dbReference type="ARBA" id="ARBA00022729"/>
    </source>
</evidence>
<feature type="domain" description="Fibronectin type-III" evidence="18">
    <location>
        <begin position="292"/>
        <end position="387"/>
    </location>
</feature>
<feature type="compositionally biased region" description="Pro residues" evidence="16">
    <location>
        <begin position="1647"/>
        <end position="1656"/>
    </location>
</feature>
<dbReference type="CDD" id="cd01482">
    <property type="entry name" value="vWA_collagen_alphaI-XII-like"/>
    <property type="match status" value="2"/>
</dbReference>
<dbReference type="PROSITE" id="PS50234">
    <property type="entry name" value="VWFA"/>
    <property type="match status" value="2"/>
</dbReference>
<dbReference type="GO" id="GO:0005178">
    <property type="term" value="F:integrin binding"/>
    <property type="evidence" value="ECO:0007669"/>
    <property type="project" value="TreeGrafter"/>
</dbReference>
<evidence type="ECO:0000256" key="13">
    <source>
        <dbReference type="ARBA" id="ARBA00053577"/>
    </source>
</evidence>
<dbReference type="InterPro" id="IPR036465">
    <property type="entry name" value="vWFA_dom_sf"/>
</dbReference>
<comment type="similarity">
    <text evidence="12">Belongs to the fibril-associated collagens with interrupted helices (FACIT) family.</text>
</comment>
<dbReference type="PANTHER" id="PTHR46708">
    <property type="entry name" value="TENASCIN"/>
    <property type="match status" value="1"/>
</dbReference>
<evidence type="ECO:0000313" key="20">
    <source>
        <dbReference type="Proteomes" id="UP000472265"/>
    </source>
</evidence>
<dbReference type="SUPFAM" id="SSF53300">
    <property type="entry name" value="vWA-like"/>
    <property type="match status" value="2"/>
</dbReference>
<keyword evidence="20" id="KW-1185">Reference proteome</keyword>
<dbReference type="PROSITE" id="PS50853">
    <property type="entry name" value="FN3"/>
    <property type="match status" value="8"/>
</dbReference>
<feature type="domain" description="Fibronectin type-III" evidence="18">
    <location>
        <begin position="810"/>
        <end position="900"/>
    </location>
</feature>
<feature type="domain" description="Fibronectin type-III" evidence="18">
    <location>
        <begin position="203"/>
        <end position="291"/>
    </location>
</feature>
<dbReference type="SMART" id="SM00327">
    <property type="entry name" value="VWA"/>
    <property type="match status" value="2"/>
</dbReference>
<evidence type="ECO:0000256" key="10">
    <source>
        <dbReference type="ARBA" id="ARBA00023180"/>
    </source>
</evidence>
<evidence type="ECO:0000256" key="14">
    <source>
        <dbReference type="ARBA" id="ARBA00064391"/>
    </source>
</evidence>
<evidence type="ECO:0000313" key="19">
    <source>
        <dbReference type="Ensembl" id="ENSSAUP00010059978.1"/>
    </source>
</evidence>
<feature type="domain" description="Fibronectin type-III" evidence="18">
    <location>
        <begin position="629"/>
        <end position="718"/>
    </location>
</feature>
<dbReference type="Gene3D" id="2.60.40.10">
    <property type="entry name" value="Immunoglobulins"/>
    <property type="match status" value="10"/>
</dbReference>
<dbReference type="CDD" id="cd00063">
    <property type="entry name" value="FN3"/>
    <property type="match status" value="7"/>
</dbReference>
<feature type="region of interest" description="Disordered" evidence="16">
    <location>
        <begin position="1523"/>
        <end position="1604"/>
    </location>
</feature>
<keyword evidence="4" id="KW-0732">Signal</keyword>
<dbReference type="SMART" id="SM00060">
    <property type="entry name" value="FN3"/>
    <property type="match status" value="9"/>
</dbReference>
<keyword evidence="3" id="KW-0272">Extracellular matrix</keyword>
<dbReference type="GO" id="GO:0005201">
    <property type="term" value="F:extracellular matrix structural constituent"/>
    <property type="evidence" value="ECO:0007669"/>
    <property type="project" value="TreeGrafter"/>
</dbReference>
<comment type="subcellular location">
    <subcellularLocation>
        <location evidence="1">Secreted</location>
        <location evidence="1">Extracellular space</location>
        <location evidence="1">Extracellular matrix</location>
    </subcellularLocation>
</comment>
<evidence type="ECO:0000256" key="11">
    <source>
        <dbReference type="ARBA" id="ARBA00023278"/>
    </source>
</evidence>
<keyword evidence="8" id="KW-0176">Collagen</keyword>
<protein>
    <recommendedName>
        <fullName evidence="15">Collagen alpha-1(XII) chain</fullName>
    </recommendedName>
</protein>
<dbReference type="PANTHER" id="PTHR46708:SF7">
    <property type="entry name" value="FIBRONECTIN TYPE-III DOMAIN-CONTAINING PROTEIN"/>
    <property type="match status" value="1"/>
</dbReference>
<dbReference type="FunFam" id="2.60.40.10:FF:000121">
    <property type="entry name" value="Collagen type XII alpha 1 chain"/>
    <property type="match status" value="4"/>
</dbReference>
<feature type="domain" description="Fibronectin type-III" evidence="18">
    <location>
        <begin position="539"/>
        <end position="628"/>
    </location>
</feature>
<dbReference type="InterPro" id="IPR013783">
    <property type="entry name" value="Ig-like_fold"/>
</dbReference>
<feature type="domain" description="VWFA" evidence="17">
    <location>
        <begin position="1100"/>
        <end position="1273"/>
    </location>
</feature>
<dbReference type="GeneTree" id="ENSGT00940000154923"/>
<feature type="region of interest" description="Disordered" evidence="16">
    <location>
        <begin position="1638"/>
        <end position="1750"/>
    </location>
</feature>
<keyword evidence="7" id="KW-0654">Proteoglycan</keyword>
<dbReference type="InterPro" id="IPR008160">
    <property type="entry name" value="Collagen"/>
</dbReference>
<dbReference type="Gene3D" id="2.60.120.200">
    <property type="match status" value="1"/>
</dbReference>
<evidence type="ECO:0000256" key="2">
    <source>
        <dbReference type="ARBA" id="ARBA00022525"/>
    </source>
</evidence>
<dbReference type="SMART" id="SM00210">
    <property type="entry name" value="TSPN"/>
    <property type="match status" value="1"/>
</dbReference>
<comment type="function">
    <text evidence="13">Type XII collagen interacts with type I collagen-containing fibrils, the COL1 domain could be associated with the surface of the fibrils, and the COL2 and NC3 domains may be localized in the perifibrillar matrix.</text>
</comment>
<evidence type="ECO:0000256" key="8">
    <source>
        <dbReference type="ARBA" id="ARBA00023119"/>
    </source>
</evidence>
<dbReference type="Pfam" id="PF00092">
    <property type="entry name" value="VWA"/>
    <property type="match status" value="2"/>
</dbReference>
<dbReference type="GO" id="GO:0005581">
    <property type="term" value="C:collagen trimer"/>
    <property type="evidence" value="ECO:0007669"/>
    <property type="project" value="UniProtKB-KW"/>
</dbReference>
<dbReference type="GO" id="GO:0007507">
    <property type="term" value="P:heart development"/>
    <property type="evidence" value="ECO:0007669"/>
    <property type="project" value="TreeGrafter"/>
</dbReference>
<proteinExistence type="inferred from homology"/>
<dbReference type="FunFam" id="2.60.40.10:FF:000480">
    <property type="entry name" value="Collagen, type XII, alpha 1"/>
    <property type="match status" value="1"/>
</dbReference>
<dbReference type="FunFam" id="2.60.40.10:FF:000489">
    <property type="entry name" value="collagen alpha-1(XII) chain isoform X1"/>
    <property type="match status" value="1"/>
</dbReference>
<gene>
    <name evidence="19" type="primary">COL12A1</name>
    <name evidence="19" type="synonym">col12a1a</name>
</gene>
<dbReference type="FunFam" id="2.60.120.200:FF:000008">
    <property type="entry name" value="Collagen type XII alpha 1 chain"/>
    <property type="match status" value="1"/>
</dbReference>
<keyword evidence="11" id="KW-0379">Hydroxylation</keyword>
<organism evidence="19 20">
    <name type="scientific">Sparus aurata</name>
    <name type="common">Gilthead sea bream</name>
    <dbReference type="NCBI Taxonomy" id="8175"/>
    <lineage>
        <taxon>Eukaryota</taxon>
        <taxon>Metazoa</taxon>
        <taxon>Chordata</taxon>
        <taxon>Craniata</taxon>
        <taxon>Vertebrata</taxon>
        <taxon>Euteleostomi</taxon>
        <taxon>Actinopterygii</taxon>
        <taxon>Neopterygii</taxon>
        <taxon>Teleostei</taxon>
        <taxon>Neoteleostei</taxon>
        <taxon>Acanthomorphata</taxon>
        <taxon>Eupercaria</taxon>
        <taxon>Spariformes</taxon>
        <taxon>Sparidae</taxon>
        <taxon>Sparus</taxon>
    </lineage>
</organism>
<evidence type="ECO:0000256" key="15">
    <source>
        <dbReference type="ARBA" id="ARBA00067989"/>
    </source>
</evidence>
<dbReference type="PRINTS" id="PR00453">
    <property type="entry name" value="VWFADOMAIN"/>
</dbReference>